<dbReference type="InterPro" id="IPR055557">
    <property type="entry name" value="DUF7133"/>
</dbReference>
<dbReference type="InterPro" id="IPR011041">
    <property type="entry name" value="Quinoprot_gluc/sorb_DH_b-prop"/>
</dbReference>
<dbReference type="EMBL" id="PYFT01000001">
    <property type="protein sequence ID" value="PSR52836.1"/>
    <property type="molecule type" value="Genomic_DNA"/>
</dbReference>
<feature type="chain" id="PRO_5015395041" description="DUF7133 domain-containing protein" evidence="2">
    <location>
        <begin position="22"/>
        <end position="295"/>
    </location>
</feature>
<reference evidence="4 5" key="1">
    <citation type="submission" date="2018-03" db="EMBL/GenBank/DDBJ databases">
        <title>Adhaeribacter sp. HMF7605 Genome sequencing and assembly.</title>
        <authorList>
            <person name="Kang H."/>
            <person name="Kang J."/>
            <person name="Cha I."/>
            <person name="Kim H."/>
            <person name="Joh K."/>
        </authorList>
    </citation>
    <scope>NUCLEOTIDE SEQUENCE [LARGE SCALE GENOMIC DNA]</scope>
    <source>
        <strain evidence="4 5">HMF7605</strain>
    </source>
</reference>
<evidence type="ECO:0000256" key="1">
    <source>
        <dbReference type="SAM" id="MobiDB-lite"/>
    </source>
</evidence>
<name>A0A2T2YBH3_9BACT</name>
<organism evidence="4 5">
    <name type="scientific">Adhaeribacter arboris</name>
    <dbReference type="NCBI Taxonomy" id="2072846"/>
    <lineage>
        <taxon>Bacteria</taxon>
        <taxon>Pseudomonadati</taxon>
        <taxon>Bacteroidota</taxon>
        <taxon>Cytophagia</taxon>
        <taxon>Cytophagales</taxon>
        <taxon>Hymenobacteraceae</taxon>
        <taxon>Adhaeribacter</taxon>
    </lineage>
</organism>
<proteinExistence type="predicted"/>
<evidence type="ECO:0000313" key="4">
    <source>
        <dbReference type="EMBL" id="PSR52836.1"/>
    </source>
</evidence>
<comment type="caution">
    <text evidence="4">The sequence shown here is derived from an EMBL/GenBank/DDBJ whole genome shotgun (WGS) entry which is preliminary data.</text>
</comment>
<feature type="signal peptide" evidence="2">
    <location>
        <begin position="1"/>
        <end position="21"/>
    </location>
</feature>
<dbReference type="OrthoDB" id="9808161at2"/>
<dbReference type="Proteomes" id="UP000240357">
    <property type="component" value="Unassembled WGS sequence"/>
</dbReference>
<feature type="region of interest" description="Disordered" evidence="1">
    <location>
        <begin position="26"/>
        <end position="47"/>
    </location>
</feature>
<dbReference type="InterPro" id="IPR011042">
    <property type="entry name" value="6-blade_b-propeller_TolB-like"/>
</dbReference>
<keyword evidence="5" id="KW-1185">Reference proteome</keyword>
<protein>
    <recommendedName>
        <fullName evidence="3">DUF7133 domain-containing protein</fullName>
    </recommendedName>
</protein>
<evidence type="ECO:0000256" key="2">
    <source>
        <dbReference type="SAM" id="SignalP"/>
    </source>
</evidence>
<dbReference type="SUPFAM" id="SSF50952">
    <property type="entry name" value="Soluble quinoprotein glucose dehydrogenase"/>
    <property type="match status" value="1"/>
</dbReference>
<dbReference type="RefSeq" id="WP_106926855.1">
    <property type="nucleotide sequence ID" value="NZ_PYFT01000001.1"/>
</dbReference>
<dbReference type="PANTHER" id="PTHR33546">
    <property type="entry name" value="LARGE, MULTIFUNCTIONAL SECRETED PROTEIN-RELATED"/>
    <property type="match status" value="1"/>
</dbReference>
<dbReference type="Gene3D" id="2.120.10.30">
    <property type="entry name" value="TolB, C-terminal domain"/>
    <property type="match status" value="1"/>
</dbReference>
<feature type="domain" description="DUF7133" evidence="3">
    <location>
        <begin position="46"/>
        <end position="247"/>
    </location>
</feature>
<accession>A0A2T2YBH3</accession>
<sequence>MKSKIWAISAFLLSLVFTCKTPNPVSQTSPSPHRLVNKDPPAVPLSPEESMKKVQLPPGYHLELVALEPMVQEPVAIAWDGNGRMFVAEMNTYMLDVYGTDKYKPISRIKLLEDIHNDGKMDKATVYIDSLVLLRMILPLDDQLIVNETNTNHLWSYRDTNGDGVADEKKRIYENNLVDTRNLEHQKSGLIWNVDNYIYVSRDRIRFRYKNGMMEADSLMEDPGGQWGVANDNYGRLFFSAGGAERPIVSFQQNPAYGRLDLKDQYNEAFLSTCRLLVRWMHRVVPSECGRKIIL</sequence>
<gene>
    <name evidence="4" type="ORF">AHMF7605_04500</name>
</gene>
<evidence type="ECO:0000313" key="5">
    <source>
        <dbReference type="Proteomes" id="UP000240357"/>
    </source>
</evidence>
<evidence type="ECO:0000259" key="3">
    <source>
        <dbReference type="Pfam" id="PF23500"/>
    </source>
</evidence>
<dbReference type="PANTHER" id="PTHR33546:SF1">
    <property type="entry name" value="LARGE, MULTIFUNCTIONAL SECRETED PROTEIN"/>
    <property type="match status" value="1"/>
</dbReference>
<keyword evidence="2" id="KW-0732">Signal</keyword>
<dbReference type="Pfam" id="PF23500">
    <property type="entry name" value="DUF7133"/>
    <property type="match status" value="1"/>
</dbReference>
<dbReference type="AlphaFoldDB" id="A0A2T2YBH3"/>